<comment type="caution">
    <text evidence="1">The sequence shown here is derived from an EMBL/GenBank/DDBJ whole genome shotgun (WGS) entry which is preliminary data.</text>
</comment>
<protein>
    <recommendedName>
        <fullName evidence="3">Tetratricopeptide repeat protein</fullName>
    </recommendedName>
</protein>
<evidence type="ECO:0000313" key="1">
    <source>
        <dbReference type="EMBL" id="MDC8771745.1"/>
    </source>
</evidence>
<accession>A0ABT5KD64</accession>
<reference evidence="1 2" key="1">
    <citation type="submission" date="2022-10" db="EMBL/GenBank/DDBJ databases">
        <title>Paucibacter sp. hw1 Genome sequencing.</title>
        <authorList>
            <person name="Park S."/>
        </authorList>
    </citation>
    <scope>NUCLEOTIDE SEQUENCE [LARGE SCALE GENOMIC DNA]</scope>
    <source>
        <strain evidence="2">hw1</strain>
    </source>
</reference>
<dbReference type="RefSeq" id="WP_273600030.1">
    <property type="nucleotide sequence ID" value="NZ_JAQQXT010000004.1"/>
</dbReference>
<evidence type="ECO:0000313" key="2">
    <source>
        <dbReference type="Proteomes" id="UP001221189"/>
    </source>
</evidence>
<dbReference type="Gene3D" id="1.25.40.10">
    <property type="entry name" value="Tetratricopeptide repeat domain"/>
    <property type="match status" value="1"/>
</dbReference>
<gene>
    <name evidence="1" type="ORF">PRZ03_09210</name>
</gene>
<dbReference type="EMBL" id="JAQQXT010000004">
    <property type="protein sequence ID" value="MDC8771745.1"/>
    <property type="molecule type" value="Genomic_DNA"/>
</dbReference>
<dbReference type="Proteomes" id="UP001221189">
    <property type="component" value="Unassembled WGS sequence"/>
</dbReference>
<proteinExistence type="predicted"/>
<sequence length="488" mass="54453">MNTLFPTKSSFDDVVRDLDLSFRVTMLRHEPAELAALLTQRIKLAAKYLVRTSHAPHSKSLEVVAQALRFSDWHHLSTHLARAVEPDLAKAPHAWLDALSPTLLILVQPEADVTMPEAQLQAFERFGQTLGMLSDTPTQDVLDDVCAALCGGKTWHEVRARSPMRARTALYQFLVDDGDGGEYSEASSTATAGYFEWSPACYELVEELDGQWQGYDDFTKPQQKRARKWVEAALIAQPGFLEAGLALASMQYDAEEEGASATLERYIKQAEALIPTGFKGQILWSQVGNRFYHRMLWLRLEMHVEAGDLKSAVRLARKQLRLNPADNFGIRFALPLLLLELGDYPAAKRALKGLATDAGQTASAIRAFTEYAAGNQQGFRTELVDALISLPWLRVFLSGHRATLPDGDDGFRGMQPDLELFIEFASSAYGAVPGLMAACKSFLAEPVVFAVEAELRSYWMAYDRRDCQRQGSFEEWVELCRDAARRLA</sequence>
<name>A0ABT5KD64_9BURK</name>
<organism evidence="1 2">
    <name type="scientific">Roseateles albus</name>
    <dbReference type="NCBI Taxonomy" id="2987525"/>
    <lineage>
        <taxon>Bacteria</taxon>
        <taxon>Pseudomonadati</taxon>
        <taxon>Pseudomonadota</taxon>
        <taxon>Betaproteobacteria</taxon>
        <taxon>Burkholderiales</taxon>
        <taxon>Sphaerotilaceae</taxon>
        <taxon>Roseateles</taxon>
    </lineage>
</organism>
<keyword evidence="2" id="KW-1185">Reference proteome</keyword>
<dbReference type="InterPro" id="IPR011990">
    <property type="entry name" value="TPR-like_helical_dom_sf"/>
</dbReference>
<evidence type="ECO:0008006" key="3">
    <source>
        <dbReference type="Google" id="ProtNLM"/>
    </source>
</evidence>